<keyword evidence="2" id="KW-0456">Lyase</keyword>
<accession>T0YAI2</accession>
<reference evidence="2" key="1">
    <citation type="submission" date="2013-08" db="EMBL/GenBank/DDBJ databases">
        <authorList>
            <person name="Mendez C."/>
            <person name="Richter M."/>
            <person name="Ferrer M."/>
            <person name="Sanchez J."/>
        </authorList>
    </citation>
    <scope>NUCLEOTIDE SEQUENCE</scope>
</reference>
<name>T0YAI2_9ZZZZ</name>
<dbReference type="InterPro" id="IPR003830">
    <property type="entry name" value="ComA_synth"/>
</dbReference>
<dbReference type="Gene3D" id="1.10.10.10">
    <property type="entry name" value="Winged helix-like DNA-binding domain superfamily/Winged helix DNA-binding domain"/>
    <property type="match status" value="1"/>
</dbReference>
<dbReference type="GO" id="GO:0043817">
    <property type="term" value="F:phosphosulfolactate synthase activity"/>
    <property type="evidence" value="ECO:0007669"/>
    <property type="project" value="UniProtKB-EC"/>
</dbReference>
<comment type="caution">
    <text evidence="2">The sequence shown here is derived from an EMBL/GenBank/DDBJ whole genome shotgun (WGS) entry which is preliminary data.</text>
</comment>
<dbReference type="SUPFAM" id="SSF102110">
    <property type="entry name" value="(2r)-phospho-3-sulfolactate synthase ComA"/>
    <property type="match status" value="1"/>
</dbReference>
<organism evidence="2">
    <name type="scientific">mine drainage metagenome</name>
    <dbReference type="NCBI Taxonomy" id="410659"/>
    <lineage>
        <taxon>unclassified sequences</taxon>
        <taxon>metagenomes</taxon>
        <taxon>ecological metagenomes</taxon>
    </lineage>
</organism>
<dbReference type="EC" id="4.4.1.19" evidence="2"/>
<dbReference type="InterPro" id="IPR036112">
    <property type="entry name" value="ComA_synth_sf"/>
</dbReference>
<dbReference type="Gene3D" id="3.20.20.70">
    <property type="entry name" value="Aldolase class I"/>
    <property type="match status" value="1"/>
</dbReference>
<dbReference type="AlphaFoldDB" id="T0YAI2"/>
<dbReference type="SUPFAM" id="SSF46785">
    <property type="entry name" value="Winged helix' DNA-binding domain"/>
    <property type="match status" value="1"/>
</dbReference>
<dbReference type="Pfam" id="PF02679">
    <property type="entry name" value="ComA"/>
    <property type="match status" value="1"/>
</dbReference>
<dbReference type="EMBL" id="AUZZ01010354">
    <property type="protein sequence ID" value="EQD30113.1"/>
    <property type="molecule type" value="Genomic_DNA"/>
</dbReference>
<proteinExistence type="inferred from homology"/>
<dbReference type="InterPro" id="IPR036390">
    <property type="entry name" value="WH_DNA-bd_sf"/>
</dbReference>
<dbReference type="InterPro" id="IPR036388">
    <property type="entry name" value="WH-like_DNA-bd_sf"/>
</dbReference>
<evidence type="ECO:0000256" key="1">
    <source>
        <dbReference type="ARBA" id="ARBA00010424"/>
    </source>
</evidence>
<comment type="similarity">
    <text evidence="1">Belongs to the phosphosulfolactate synthase family.</text>
</comment>
<gene>
    <name evidence="2" type="ORF">B2A_14280</name>
</gene>
<reference evidence="2" key="2">
    <citation type="journal article" date="2014" name="ISME J.">
        <title>Microbial stratification in low pH oxic and suboxic macroscopic growths along an acid mine drainage.</title>
        <authorList>
            <person name="Mendez-Garcia C."/>
            <person name="Mesa V."/>
            <person name="Sprenger R.R."/>
            <person name="Richter M."/>
            <person name="Diez M.S."/>
            <person name="Solano J."/>
            <person name="Bargiela R."/>
            <person name="Golyshina O.V."/>
            <person name="Manteca A."/>
            <person name="Ramos J.L."/>
            <person name="Gallego J.R."/>
            <person name="Llorente I."/>
            <person name="Martins Dos Santos V.A."/>
            <person name="Jensen O.N."/>
            <person name="Pelaez A.I."/>
            <person name="Sanchez J."/>
            <person name="Ferrer M."/>
        </authorList>
    </citation>
    <scope>NUCLEOTIDE SEQUENCE</scope>
</reference>
<sequence length="257" mass="29051">MAVAKGRQLELLERIARAGFDTLELSEGVIDLPRRVQREIVEFSRSHGLRLHWEVGRKSSHNQLSLEETVERISVAKEWSPDLLIVEGRESGRSVEIYDDAGAIKWDWVDRLIAEAPPLPLMFEAPHEIQQTEMILRLGPRVNLGNVAMSSVAALETQRQGFRGDTFGVAPPLPDTRLSPAARFLYHMLRTYGAMDQGKLLTLTGLKRRTVQYALRSLVRGQFLRQLPDPHDYRRRIYSCATEPPRGGATAPRGPPR</sequence>
<dbReference type="InterPro" id="IPR013785">
    <property type="entry name" value="Aldolase_TIM"/>
</dbReference>
<evidence type="ECO:0000313" key="2">
    <source>
        <dbReference type="EMBL" id="EQD30113.1"/>
    </source>
</evidence>
<protein>
    <submittedName>
        <fullName evidence="2">(2R)-phospho-3-sulfolactate synthase, ComA</fullName>
        <ecNumber evidence="2">4.4.1.19</ecNumber>
    </submittedName>
</protein>